<evidence type="ECO:0000256" key="3">
    <source>
        <dbReference type="ARBA" id="ARBA00022989"/>
    </source>
</evidence>
<organism evidence="7 8">
    <name type="scientific">Scardovia wiggsiae F0424</name>
    <dbReference type="NCBI Taxonomy" id="857290"/>
    <lineage>
        <taxon>Bacteria</taxon>
        <taxon>Bacillati</taxon>
        <taxon>Actinomycetota</taxon>
        <taxon>Actinomycetes</taxon>
        <taxon>Bifidobacteriales</taxon>
        <taxon>Bifidobacteriaceae</taxon>
        <taxon>Scardovia</taxon>
    </lineage>
</organism>
<evidence type="ECO:0000313" key="8">
    <source>
        <dbReference type="Proteomes" id="UP000006415"/>
    </source>
</evidence>
<dbReference type="STRING" id="857290.HMPREF9156_01069"/>
<keyword evidence="3 5" id="KW-1133">Transmembrane helix</keyword>
<dbReference type="PANTHER" id="PTHR43229">
    <property type="entry name" value="NODULATION PROTEIN J"/>
    <property type="match status" value="1"/>
</dbReference>
<dbReference type="PANTHER" id="PTHR43229:SF2">
    <property type="entry name" value="NODULATION PROTEIN J"/>
    <property type="match status" value="1"/>
</dbReference>
<feature type="transmembrane region" description="Helical" evidence="5">
    <location>
        <begin position="104"/>
        <end position="123"/>
    </location>
</feature>
<dbReference type="GO" id="GO:0016020">
    <property type="term" value="C:membrane"/>
    <property type="evidence" value="ECO:0007669"/>
    <property type="project" value="UniProtKB-SubCell"/>
</dbReference>
<evidence type="ECO:0000313" key="7">
    <source>
        <dbReference type="EMBL" id="EJD64574.1"/>
    </source>
</evidence>
<dbReference type="RefSeq" id="WP_007148132.1">
    <property type="nucleotide sequence ID" value="NZ_AKCI01000001.1"/>
</dbReference>
<evidence type="ECO:0000256" key="4">
    <source>
        <dbReference type="ARBA" id="ARBA00023136"/>
    </source>
</evidence>
<dbReference type="Proteomes" id="UP000006415">
    <property type="component" value="Unassembled WGS sequence"/>
</dbReference>
<comment type="caution">
    <text evidence="7">The sequence shown here is derived from an EMBL/GenBank/DDBJ whole genome shotgun (WGS) entry which is preliminary data.</text>
</comment>
<dbReference type="InterPro" id="IPR051784">
    <property type="entry name" value="Nod_factor_ABC_transporter"/>
</dbReference>
<feature type="domain" description="ABC-2 type transporter transmembrane" evidence="6">
    <location>
        <begin position="15"/>
        <end position="205"/>
    </location>
</feature>
<feature type="transmembrane region" description="Helical" evidence="5">
    <location>
        <begin position="21"/>
        <end position="41"/>
    </location>
</feature>
<gene>
    <name evidence="7" type="ORF">HMPREF9156_01069</name>
</gene>
<dbReference type="GO" id="GO:0140359">
    <property type="term" value="F:ABC-type transporter activity"/>
    <property type="evidence" value="ECO:0007669"/>
    <property type="project" value="InterPro"/>
</dbReference>
<dbReference type="InterPro" id="IPR013525">
    <property type="entry name" value="ABC2_TM"/>
</dbReference>
<dbReference type="Pfam" id="PF01061">
    <property type="entry name" value="ABC2_membrane"/>
    <property type="match status" value="1"/>
</dbReference>
<name>J0WYC2_9BIFI</name>
<evidence type="ECO:0000259" key="6">
    <source>
        <dbReference type="Pfam" id="PF01061"/>
    </source>
</evidence>
<feature type="transmembrane region" description="Helical" evidence="5">
    <location>
        <begin position="165"/>
        <end position="183"/>
    </location>
</feature>
<evidence type="ECO:0000256" key="2">
    <source>
        <dbReference type="ARBA" id="ARBA00022692"/>
    </source>
</evidence>
<feature type="transmembrane region" description="Helical" evidence="5">
    <location>
        <begin position="135"/>
        <end position="159"/>
    </location>
</feature>
<dbReference type="OrthoDB" id="3699899at2"/>
<proteinExistence type="predicted"/>
<sequence>MKTSLRSHKALLKWSFLRHRYLFVSFTVLQIMFALAIVYGLTLMLDMSGGQSAQNVNTGVWQLCLITIGCNLAPQMMAGSISEGFMEYQSNLPVSRVGILLSDWLIWALVSAPGVAAAILAGWARFGLVPQNPGLLILLLLLCMLVNLSFGYTMALWFPPDTVTIVGQAVMFVAMLFSPILYSSDKLPHFIVAFHNCLPFVPMHRLILAAASPGSSQMNWPDLAVVLVWLFACSGICMAGLYKRK</sequence>
<keyword evidence="2 5" id="KW-0812">Transmembrane</keyword>
<protein>
    <recommendedName>
        <fullName evidence="6">ABC-2 type transporter transmembrane domain-containing protein</fullName>
    </recommendedName>
</protein>
<dbReference type="eggNOG" id="COG1511">
    <property type="taxonomic scope" value="Bacteria"/>
</dbReference>
<evidence type="ECO:0000256" key="1">
    <source>
        <dbReference type="ARBA" id="ARBA00004141"/>
    </source>
</evidence>
<keyword evidence="8" id="KW-1185">Reference proteome</keyword>
<feature type="transmembrane region" description="Helical" evidence="5">
    <location>
        <begin position="223"/>
        <end position="242"/>
    </location>
</feature>
<comment type="subcellular location">
    <subcellularLocation>
        <location evidence="1">Membrane</location>
        <topology evidence="1">Multi-pass membrane protein</topology>
    </subcellularLocation>
</comment>
<keyword evidence="4 5" id="KW-0472">Membrane</keyword>
<evidence type="ECO:0000256" key="5">
    <source>
        <dbReference type="SAM" id="Phobius"/>
    </source>
</evidence>
<accession>J0WYC2</accession>
<dbReference type="HOGENOM" id="CLU_076523_0_0_11"/>
<dbReference type="EMBL" id="AGZS01000006">
    <property type="protein sequence ID" value="EJD64574.1"/>
    <property type="molecule type" value="Genomic_DNA"/>
</dbReference>
<feature type="transmembrane region" description="Helical" evidence="5">
    <location>
        <begin position="190"/>
        <end position="211"/>
    </location>
</feature>
<dbReference type="AlphaFoldDB" id="J0WYC2"/>
<reference evidence="7 8" key="1">
    <citation type="submission" date="2012-01" db="EMBL/GenBank/DDBJ databases">
        <title>The Genome Sequence of Scardovia wiggsiae F0424.</title>
        <authorList>
            <consortium name="The Broad Institute Genome Sequencing Platform"/>
            <person name="Earl A."/>
            <person name="Ward D."/>
            <person name="Feldgarden M."/>
            <person name="Gevers D."/>
            <person name="Izard J."/>
            <person name="Ganesan A."/>
            <person name="Baranova O.V."/>
            <person name="Blanton J.M."/>
            <person name="Tanner A.C."/>
            <person name="Mathney J."/>
            <person name="Dewhirst F.E."/>
            <person name="Young S.K."/>
            <person name="Zeng Q."/>
            <person name="Gargeya S."/>
            <person name="Fitzgerald M."/>
            <person name="Haas B."/>
            <person name="Abouelleil A."/>
            <person name="Alvarado L."/>
            <person name="Arachchi H.M."/>
            <person name="Berlin A."/>
            <person name="Chapman S.B."/>
            <person name="Gearin G."/>
            <person name="Goldberg J."/>
            <person name="Griggs A."/>
            <person name="Gujja S."/>
            <person name="Hansen M."/>
            <person name="Heiman D."/>
            <person name="Howarth C."/>
            <person name="Larimer J."/>
            <person name="Lui A."/>
            <person name="MacDonald P.J.P."/>
            <person name="McCowen C."/>
            <person name="Montmayeur A."/>
            <person name="Murphy C."/>
            <person name="Neiman D."/>
            <person name="Pearson M."/>
            <person name="Priest M."/>
            <person name="Roberts A."/>
            <person name="Saif S."/>
            <person name="Shea T."/>
            <person name="Sisk P."/>
            <person name="Stolte C."/>
            <person name="Sykes S."/>
            <person name="Wortman J."/>
            <person name="Nusbaum C."/>
            <person name="Birren B."/>
        </authorList>
    </citation>
    <scope>NUCLEOTIDE SEQUENCE [LARGE SCALE GENOMIC DNA]</scope>
    <source>
        <strain evidence="7 8">F0424</strain>
    </source>
</reference>